<dbReference type="Proteomes" id="UP000662088">
    <property type="component" value="Unassembled WGS sequence"/>
</dbReference>
<evidence type="ECO:0000313" key="1">
    <source>
        <dbReference type="EMBL" id="MBC5640103.1"/>
    </source>
</evidence>
<keyword evidence="1" id="KW-0808">Transferase</keyword>
<keyword evidence="2" id="KW-1185">Reference proteome</keyword>
<dbReference type="InterPro" id="IPR011009">
    <property type="entry name" value="Kinase-like_dom_sf"/>
</dbReference>
<reference evidence="1" key="1">
    <citation type="submission" date="2020-08" db="EMBL/GenBank/DDBJ databases">
        <title>Genome public.</title>
        <authorList>
            <person name="Liu C."/>
            <person name="Sun Q."/>
        </authorList>
    </citation>
    <scope>NUCLEOTIDE SEQUENCE</scope>
    <source>
        <strain evidence="1">NSJ-42</strain>
    </source>
</reference>
<accession>A0A8I0DLF1</accession>
<gene>
    <name evidence="1" type="ORF">H8R92_06605</name>
</gene>
<comment type="caution">
    <text evidence="1">The sequence shown here is derived from an EMBL/GenBank/DDBJ whole genome shotgun (WGS) entry which is preliminary data.</text>
</comment>
<dbReference type="AlphaFoldDB" id="A0A8I0DLF1"/>
<dbReference type="SUPFAM" id="SSF56112">
    <property type="entry name" value="Protein kinase-like (PK-like)"/>
    <property type="match status" value="1"/>
</dbReference>
<sequence>MVRTYAYSANFDKELEKLFREAKFLGEGHNGIVYELPEDKAVKIFTNKDICREEAKILYKVKRSKYFPRIFRCDRYYILREMVQGKRLDHYIKENGMSKKLVLNLYKLINEMKRLKFSKLDARCRDIYVDENENLKVIDPKQCYTRKVSFPRHLMKGLKGIDYLDIFLKYMREIDYESAKKWEMKFEEYCNEE</sequence>
<name>A0A8I0DLF1_9CLOT</name>
<evidence type="ECO:0000313" key="2">
    <source>
        <dbReference type="Proteomes" id="UP000662088"/>
    </source>
</evidence>
<dbReference type="EMBL" id="JACOOQ010000009">
    <property type="protein sequence ID" value="MBC5640103.1"/>
    <property type="molecule type" value="Genomic_DNA"/>
</dbReference>
<dbReference type="Gene3D" id="1.10.510.10">
    <property type="entry name" value="Transferase(Phosphotransferase) domain 1"/>
    <property type="match status" value="1"/>
</dbReference>
<dbReference type="GO" id="GO:0016301">
    <property type="term" value="F:kinase activity"/>
    <property type="evidence" value="ECO:0007669"/>
    <property type="project" value="UniProtKB-KW"/>
</dbReference>
<proteinExistence type="predicted"/>
<dbReference type="RefSeq" id="WP_186835036.1">
    <property type="nucleotide sequence ID" value="NZ_JACOOQ010000009.1"/>
</dbReference>
<protein>
    <submittedName>
        <fullName evidence="1">Protein kinase</fullName>
    </submittedName>
</protein>
<organism evidence="1 2">
    <name type="scientific">Clostridium lentum</name>
    <dbReference type="NCBI Taxonomy" id="2763037"/>
    <lineage>
        <taxon>Bacteria</taxon>
        <taxon>Bacillati</taxon>
        <taxon>Bacillota</taxon>
        <taxon>Clostridia</taxon>
        <taxon>Eubacteriales</taxon>
        <taxon>Clostridiaceae</taxon>
        <taxon>Clostridium</taxon>
    </lineage>
</organism>
<keyword evidence="1" id="KW-0418">Kinase</keyword>